<evidence type="ECO:0000313" key="1">
    <source>
        <dbReference type="EMBL" id="VDO22196.1"/>
    </source>
</evidence>
<sequence>MWRRWTAAEDVRNGQVSDAPFSLNGTKISKCSSYVYLGRKVNMAKDLAPELSTRKRATWGAFKAVEEVVKKTTNI</sequence>
<dbReference type="EMBL" id="UZAH01002481">
    <property type="protein sequence ID" value="VDO22196.1"/>
    <property type="molecule type" value="Genomic_DNA"/>
</dbReference>
<reference evidence="3" key="2">
    <citation type="submission" date="2019-09" db="UniProtKB">
        <authorList>
            <consortium name="WormBaseParasite"/>
        </authorList>
    </citation>
    <scope>IDENTIFICATION</scope>
</reference>
<organism evidence="2 3">
    <name type="scientific">Heligmosomoides polygyrus</name>
    <name type="common">Parasitic roundworm</name>
    <dbReference type="NCBI Taxonomy" id="6339"/>
    <lineage>
        <taxon>Eukaryota</taxon>
        <taxon>Metazoa</taxon>
        <taxon>Ecdysozoa</taxon>
        <taxon>Nematoda</taxon>
        <taxon>Chromadorea</taxon>
        <taxon>Rhabditida</taxon>
        <taxon>Rhabditina</taxon>
        <taxon>Rhabditomorpha</taxon>
        <taxon>Strongyloidea</taxon>
        <taxon>Heligmosomidae</taxon>
        <taxon>Heligmosomoides</taxon>
    </lineage>
</organism>
<evidence type="ECO:0000313" key="2">
    <source>
        <dbReference type="Proteomes" id="UP000050761"/>
    </source>
</evidence>
<evidence type="ECO:0000313" key="3">
    <source>
        <dbReference type="WBParaSite" id="HPBE_0000193201-mRNA-1"/>
    </source>
</evidence>
<accession>A0A3P7TL80</accession>
<name>A0A183F6Z0_HELPZ</name>
<dbReference type="Proteomes" id="UP000050761">
    <property type="component" value="Unassembled WGS sequence"/>
</dbReference>
<dbReference type="OrthoDB" id="5824068at2759"/>
<keyword evidence="2" id="KW-1185">Reference proteome</keyword>
<accession>A0A183F6Z0</accession>
<dbReference type="WBParaSite" id="HPBE_0000193201-mRNA-1">
    <property type="protein sequence ID" value="HPBE_0000193201-mRNA-1"/>
    <property type="gene ID" value="HPBE_0000193201"/>
</dbReference>
<protein>
    <submittedName>
        <fullName evidence="3">Transposase</fullName>
    </submittedName>
</protein>
<dbReference type="AlphaFoldDB" id="A0A183F6Z0"/>
<reference evidence="1 2" key="1">
    <citation type="submission" date="2018-11" db="EMBL/GenBank/DDBJ databases">
        <authorList>
            <consortium name="Pathogen Informatics"/>
        </authorList>
    </citation>
    <scope>NUCLEOTIDE SEQUENCE [LARGE SCALE GENOMIC DNA]</scope>
</reference>
<proteinExistence type="predicted"/>
<gene>
    <name evidence="1" type="ORF">HPBE_LOCUS1933</name>
</gene>